<dbReference type="AlphaFoldDB" id="A0A183FDW7"/>
<dbReference type="Proteomes" id="UP000050761">
    <property type="component" value="Unassembled WGS sequence"/>
</dbReference>
<dbReference type="WBParaSite" id="HPBE_0000449501-mRNA-1">
    <property type="protein sequence ID" value="HPBE_0000449501-mRNA-1"/>
    <property type="gene ID" value="HPBE_0000449501"/>
</dbReference>
<reference evidence="3" key="2">
    <citation type="submission" date="2019-09" db="UniProtKB">
        <authorList>
            <consortium name="WormBaseParasite"/>
        </authorList>
    </citation>
    <scope>IDENTIFICATION</scope>
</reference>
<name>A0A183FDW7_HELPZ</name>
<sequence length="75" mass="8085">MAIKYIGSIKHGAVLLSALPRDKRVSLYVAIEATDVSYIRQEGDHREADTVDLIQAAASGIRVSVHVKSPCSGHI</sequence>
<reference evidence="1 2" key="1">
    <citation type="submission" date="2018-11" db="EMBL/GenBank/DDBJ databases">
        <authorList>
            <consortium name="Pathogen Informatics"/>
        </authorList>
    </citation>
    <scope>NUCLEOTIDE SEQUENCE [LARGE SCALE GENOMIC DNA]</scope>
</reference>
<evidence type="ECO:0000313" key="2">
    <source>
        <dbReference type="Proteomes" id="UP000050761"/>
    </source>
</evidence>
<keyword evidence="2" id="KW-1185">Reference proteome</keyword>
<evidence type="ECO:0000313" key="1">
    <source>
        <dbReference type="EMBL" id="VDO61443.1"/>
    </source>
</evidence>
<organism evidence="2 3">
    <name type="scientific">Heligmosomoides polygyrus</name>
    <name type="common">Parasitic roundworm</name>
    <dbReference type="NCBI Taxonomy" id="6339"/>
    <lineage>
        <taxon>Eukaryota</taxon>
        <taxon>Metazoa</taxon>
        <taxon>Ecdysozoa</taxon>
        <taxon>Nematoda</taxon>
        <taxon>Chromadorea</taxon>
        <taxon>Rhabditida</taxon>
        <taxon>Rhabditina</taxon>
        <taxon>Rhabditomorpha</taxon>
        <taxon>Strongyloidea</taxon>
        <taxon>Heligmosomidae</taxon>
        <taxon>Heligmosomoides</taxon>
    </lineage>
</organism>
<gene>
    <name evidence="1" type="ORF">HPBE_LOCUS4496</name>
</gene>
<accession>A0A183FDW7</accession>
<accession>A0A3P7Y9K3</accession>
<dbReference type="EMBL" id="UZAH01025322">
    <property type="protein sequence ID" value="VDO61443.1"/>
    <property type="molecule type" value="Genomic_DNA"/>
</dbReference>
<evidence type="ECO:0000313" key="3">
    <source>
        <dbReference type="WBParaSite" id="HPBE_0000449501-mRNA-1"/>
    </source>
</evidence>
<protein>
    <submittedName>
        <fullName evidence="3">Transposase</fullName>
    </submittedName>
</protein>
<proteinExistence type="predicted"/>